<protein>
    <submittedName>
        <fullName evidence="1">Uncharacterized protein</fullName>
    </submittedName>
</protein>
<accession>A0A699IC76</accession>
<name>A0A699IC76_TANCI</name>
<dbReference type="AlphaFoldDB" id="A0A699IC76"/>
<gene>
    <name evidence="1" type="ORF">Tci_525309</name>
</gene>
<comment type="caution">
    <text evidence="1">The sequence shown here is derived from an EMBL/GenBank/DDBJ whole genome shotgun (WGS) entry which is preliminary data.</text>
</comment>
<evidence type="ECO:0000313" key="1">
    <source>
        <dbReference type="EMBL" id="GEZ53336.1"/>
    </source>
</evidence>
<organism evidence="1">
    <name type="scientific">Tanacetum cinerariifolium</name>
    <name type="common">Dalmatian daisy</name>
    <name type="synonym">Chrysanthemum cinerariifolium</name>
    <dbReference type="NCBI Taxonomy" id="118510"/>
    <lineage>
        <taxon>Eukaryota</taxon>
        <taxon>Viridiplantae</taxon>
        <taxon>Streptophyta</taxon>
        <taxon>Embryophyta</taxon>
        <taxon>Tracheophyta</taxon>
        <taxon>Spermatophyta</taxon>
        <taxon>Magnoliopsida</taxon>
        <taxon>eudicotyledons</taxon>
        <taxon>Gunneridae</taxon>
        <taxon>Pentapetalae</taxon>
        <taxon>asterids</taxon>
        <taxon>campanulids</taxon>
        <taxon>Asterales</taxon>
        <taxon>Asteraceae</taxon>
        <taxon>Asteroideae</taxon>
        <taxon>Anthemideae</taxon>
        <taxon>Anthemidinae</taxon>
        <taxon>Tanacetum</taxon>
    </lineage>
</organism>
<dbReference type="EMBL" id="BKCJ010290588">
    <property type="protein sequence ID" value="GEZ53336.1"/>
    <property type="molecule type" value="Genomic_DNA"/>
</dbReference>
<proteinExistence type="predicted"/>
<sequence>MLSHEFVCIYSRCVNNKGKCEVLRIKDEYIWEFIEGQLFDFFQGREIGVTDCIPCSYHVCTDVLSLPVAVVVRDFYKKFYNSLGSVPNRCSVV</sequence>
<reference evidence="1" key="1">
    <citation type="journal article" date="2019" name="Sci. Rep.">
        <title>Draft genome of Tanacetum cinerariifolium, the natural source of mosquito coil.</title>
        <authorList>
            <person name="Yamashiro T."/>
            <person name="Shiraishi A."/>
            <person name="Satake H."/>
            <person name="Nakayama K."/>
        </authorList>
    </citation>
    <scope>NUCLEOTIDE SEQUENCE</scope>
</reference>